<accession>A0A8H3VQM2</accession>
<comment type="caution">
    <text evidence="2">The sequence shown here is derived from an EMBL/GenBank/DDBJ whole genome shotgun (WGS) entry which is preliminary data.</text>
</comment>
<dbReference type="PANTHER" id="PTHR47843:SF5">
    <property type="entry name" value="BTB_POZ DOMAIN PROTEIN"/>
    <property type="match status" value="1"/>
</dbReference>
<dbReference type="Gene3D" id="3.30.710.10">
    <property type="entry name" value="Potassium Channel Kv1.1, Chain A"/>
    <property type="match status" value="1"/>
</dbReference>
<keyword evidence="3" id="KW-1185">Reference proteome</keyword>
<dbReference type="Proteomes" id="UP000490939">
    <property type="component" value="Unassembled WGS sequence"/>
</dbReference>
<dbReference type="AlphaFoldDB" id="A0A8H3VQM2"/>
<protein>
    <recommendedName>
        <fullName evidence="1">BTB domain-containing protein</fullName>
    </recommendedName>
</protein>
<dbReference type="CDD" id="cd18186">
    <property type="entry name" value="BTB_POZ_ZBTB_KLHL-like"/>
    <property type="match status" value="1"/>
</dbReference>
<dbReference type="PANTHER" id="PTHR47843">
    <property type="entry name" value="BTB DOMAIN-CONTAINING PROTEIN-RELATED"/>
    <property type="match status" value="1"/>
</dbReference>
<dbReference type="InterPro" id="IPR011333">
    <property type="entry name" value="SKP1/BTB/POZ_sf"/>
</dbReference>
<feature type="domain" description="BTB" evidence="1">
    <location>
        <begin position="24"/>
        <end position="92"/>
    </location>
</feature>
<name>A0A8H3VQM2_VENIN</name>
<dbReference type="SMART" id="SM00225">
    <property type="entry name" value="BTB"/>
    <property type="match status" value="1"/>
</dbReference>
<dbReference type="PROSITE" id="PS50097">
    <property type="entry name" value="BTB"/>
    <property type="match status" value="1"/>
</dbReference>
<evidence type="ECO:0000313" key="2">
    <source>
        <dbReference type="EMBL" id="KAE9993185.1"/>
    </source>
</evidence>
<reference evidence="2 3" key="1">
    <citation type="submission" date="2019-07" db="EMBL/GenBank/DDBJ databases">
        <title>Venturia inaequalis Genome Resource.</title>
        <authorList>
            <person name="Lichtner F.J."/>
        </authorList>
    </citation>
    <scope>NUCLEOTIDE SEQUENCE [LARGE SCALE GENOMIC DNA]</scope>
    <source>
        <strain evidence="2 3">DMI_063113</strain>
    </source>
</reference>
<proteinExistence type="predicted"/>
<dbReference type="SUPFAM" id="SSF54695">
    <property type="entry name" value="POZ domain"/>
    <property type="match status" value="1"/>
</dbReference>
<dbReference type="InterPro" id="IPR000210">
    <property type="entry name" value="BTB/POZ_dom"/>
</dbReference>
<dbReference type="EMBL" id="WNWR01000036">
    <property type="protein sequence ID" value="KAE9993185.1"/>
    <property type="molecule type" value="Genomic_DNA"/>
</dbReference>
<evidence type="ECO:0000313" key="3">
    <source>
        <dbReference type="Proteomes" id="UP000490939"/>
    </source>
</evidence>
<organism evidence="2 3">
    <name type="scientific">Venturia inaequalis</name>
    <name type="common">Apple scab fungus</name>
    <dbReference type="NCBI Taxonomy" id="5025"/>
    <lineage>
        <taxon>Eukaryota</taxon>
        <taxon>Fungi</taxon>
        <taxon>Dikarya</taxon>
        <taxon>Ascomycota</taxon>
        <taxon>Pezizomycotina</taxon>
        <taxon>Dothideomycetes</taxon>
        <taxon>Pleosporomycetidae</taxon>
        <taxon>Venturiales</taxon>
        <taxon>Venturiaceae</taxon>
        <taxon>Venturia</taxon>
    </lineage>
</organism>
<dbReference type="Pfam" id="PF00651">
    <property type="entry name" value="BTB"/>
    <property type="match status" value="1"/>
</dbReference>
<sequence length="238" mass="26384">MAADTNNPQNKEWLARLYQSGQYADLTITCDGHTFTVHKSVICMQSSFFEKACKKDTFMEGATGVVDLPDDDPVAVKAMIEFLYLGSYSYDQETIQWSLHFKVATIADKYDINPLENFAYNVLEKAKSDLPDDNEFAAAAKWTYENTGVGGSGRKVIVEVAVRHLKDLLGSEAFSNVVGEVAEFGRDILIATQEVKEKTLNSSKAAFVQETTSIMLKEMNASGNVQIARRKASLIRAQ</sequence>
<gene>
    <name evidence="2" type="ORF">EG327_006184</name>
</gene>
<evidence type="ECO:0000259" key="1">
    <source>
        <dbReference type="PROSITE" id="PS50097"/>
    </source>
</evidence>